<proteinExistence type="predicted"/>
<dbReference type="Gene3D" id="2.10.25.10">
    <property type="entry name" value="Laminin"/>
    <property type="match status" value="1"/>
</dbReference>
<evidence type="ECO:0000256" key="1">
    <source>
        <dbReference type="ARBA" id="ARBA00023157"/>
    </source>
</evidence>
<dbReference type="SUPFAM" id="SSF57196">
    <property type="entry name" value="EGF/Laminin"/>
    <property type="match status" value="1"/>
</dbReference>
<reference evidence="4" key="1">
    <citation type="journal article" date="2023" name="Science">
        <title>Genome structures resolve the early diversification of teleost fishes.</title>
        <authorList>
            <person name="Parey E."/>
            <person name="Louis A."/>
            <person name="Montfort J."/>
            <person name="Bouchez O."/>
            <person name="Roques C."/>
            <person name="Iampietro C."/>
            <person name="Lluch J."/>
            <person name="Castinel A."/>
            <person name="Donnadieu C."/>
            <person name="Desvignes T."/>
            <person name="Floi Bucao C."/>
            <person name="Jouanno E."/>
            <person name="Wen M."/>
            <person name="Mejri S."/>
            <person name="Dirks R."/>
            <person name="Jansen H."/>
            <person name="Henkel C."/>
            <person name="Chen W.J."/>
            <person name="Zahm M."/>
            <person name="Cabau C."/>
            <person name="Klopp C."/>
            <person name="Thompson A.W."/>
            <person name="Robinson-Rechavi M."/>
            <person name="Braasch I."/>
            <person name="Lecointre G."/>
            <person name="Bobe J."/>
            <person name="Postlethwait J.H."/>
            <person name="Berthelot C."/>
            <person name="Roest Crollius H."/>
            <person name="Guiguen Y."/>
        </authorList>
    </citation>
    <scope>NUCLEOTIDE SEQUENCE</scope>
    <source>
        <strain evidence="4">Concon-B</strain>
    </source>
</reference>
<dbReference type="InterPro" id="IPR000742">
    <property type="entry name" value="EGF"/>
</dbReference>
<comment type="caution">
    <text evidence="2">Lacks conserved residue(s) required for the propagation of feature annotation.</text>
</comment>
<keyword evidence="2" id="KW-0245">EGF-like domain</keyword>
<dbReference type="GO" id="GO:0005509">
    <property type="term" value="F:calcium ion binding"/>
    <property type="evidence" value="ECO:0007669"/>
    <property type="project" value="InterPro"/>
</dbReference>
<dbReference type="Proteomes" id="UP001152803">
    <property type="component" value="Unassembled WGS sequence"/>
</dbReference>
<dbReference type="SMART" id="SM00179">
    <property type="entry name" value="EGF_CA"/>
    <property type="match status" value="1"/>
</dbReference>
<evidence type="ECO:0000259" key="3">
    <source>
        <dbReference type="PROSITE" id="PS50026"/>
    </source>
</evidence>
<dbReference type="InterPro" id="IPR001881">
    <property type="entry name" value="EGF-like_Ca-bd_dom"/>
</dbReference>
<sequence length="201" mass="22427">MALSDGNSANSEIINLRQSTSGPHSYTVRWSVWNFSSVSSFRVYHQGALFTWRHHGDGPAALQAVQLQGGGFVWGQHGHERHHHPHRHRRTRWPCGAAVLGRAWRSHTGSERGEPVKQGRLEGPLQNGVMSLLPKEQLQYFTSLNHPNIKVTEEVLSWQDPDECGSHSLCINTLDSFTCVCQPGYYDLSPFLTPACHGIPG</sequence>
<dbReference type="PROSITE" id="PS50026">
    <property type="entry name" value="EGF_3"/>
    <property type="match status" value="1"/>
</dbReference>
<dbReference type="PROSITE" id="PS00010">
    <property type="entry name" value="ASX_HYDROXYL"/>
    <property type="match status" value="1"/>
</dbReference>
<dbReference type="InterPro" id="IPR000152">
    <property type="entry name" value="EGF-type_Asp/Asn_hydroxyl_site"/>
</dbReference>
<keyword evidence="5" id="KW-1185">Reference proteome</keyword>
<protein>
    <recommendedName>
        <fullName evidence="3">EGF-like domain-containing protein</fullName>
    </recommendedName>
</protein>
<dbReference type="CDD" id="cd00054">
    <property type="entry name" value="EGF_CA"/>
    <property type="match status" value="1"/>
</dbReference>
<dbReference type="EMBL" id="JAFJMO010000019">
    <property type="protein sequence ID" value="KAJ8250034.1"/>
    <property type="molecule type" value="Genomic_DNA"/>
</dbReference>
<gene>
    <name evidence="4" type="ORF">COCON_G00232500</name>
</gene>
<dbReference type="Pfam" id="PF00008">
    <property type="entry name" value="EGF"/>
    <property type="match status" value="1"/>
</dbReference>
<evidence type="ECO:0000313" key="4">
    <source>
        <dbReference type="EMBL" id="KAJ8250034.1"/>
    </source>
</evidence>
<comment type="caution">
    <text evidence="4">The sequence shown here is derived from an EMBL/GenBank/DDBJ whole genome shotgun (WGS) entry which is preliminary data.</text>
</comment>
<dbReference type="AlphaFoldDB" id="A0A9Q1CVJ5"/>
<evidence type="ECO:0000256" key="2">
    <source>
        <dbReference type="PROSITE-ProRule" id="PRU00076"/>
    </source>
</evidence>
<evidence type="ECO:0000313" key="5">
    <source>
        <dbReference type="Proteomes" id="UP001152803"/>
    </source>
</evidence>
<feature type="domain" description="EGF-like" evidence="3">
    <location>
        <begin position="160"/>
        <end position="191"/>
    </location>
</feature>
<organism evidence="4 5">
    <name type="scientific">Conger conger</name>
    <name type="common">Conger eel</name>
    <name type="synonym">Muraena conger</name>
    <dbReference type="NCBI Taxonomy" id="82655"/>
    <lineage>
        <taxon>Eukaryota</taxon>
        <taxon>Metazoa</taxon>
        <taxon>Chordata</taxon>
        <taxon>Craniata</taxon>
        <taxon>Vertebrata</taxon>
        <taxon>Euteleostomi</taxon>
        <taxon>Actinopterygii</taxon>
        <taxon>Neopterygii</taxon>
        <taxon>Teleostei</taxon>
        <taxon>Anguilliformes</taxon>
        <taxon>Congridae</taxon>
        <taxon>Conger</taxon>
    </lineage>
</organism>
<keyword evidence="1" id="KW-1015">Disulfide bond</keyword>
<name>A0A9Q1CVJ5_CONCO</name>
<accession>A0A9Q1CVJ5</accession>
<dbReference type="OrthoDB" id="9987373at2759"/>